<feature type="domain" description="GyrI-like small molecule binding" evidence="1">
    <location>
        <begin position="24"/>
        <end position="200"/>
    </location>
</feature>
<proteinExistence type="predicted"/>
<dbReference type="Proteomes" id="UP001523219">
    <property type="component" value="Unassembled WGS sequence"/>
</dbReference>
<dbReference type="InterPro" id="IPR011256">
    <property type="entry name" value="Reg_factor_effector_dom_sf"/>
</dbReference>
<comment type="caution">
    <text evidence="2">The sequence shown here is derived from an EMBL/GenBank/DDBJ whole genome shotgun (WGS) entry which is preliminary data.</text>
</comment>
<dbReference type="Pfam" id="PF06445">
    <property type="entry name" value="GyrI-like"/>
    <property type="match status" value="1"/>
</dbReference>
<gene>
    <name evidence="2" type="ORF">NGF19_28300</name>
</gene>
<dbReference type="InterPro" id="IPR029442">
    <property type="entry name" value="GyrI-like"/>
</dbReference>
<name>A0ABT0ZM96_9ACTN</name>
<keyword evidence="3" id="KW-1185">Reference proteome</keyword>
<sequence>MPSTAKKIDYKRELKTLYSARKQPALIDVPPLDYLVIEGAGGPYCEEYRDAVAALFAVSYKAKFLARDLAGIDFGVMPLETLWHTEGETTGKGSWRWSAMIMQPEPVDKDILNRALEAVLAKKERPAAVDTAVYQRLDEGRAAQLLYVGPYDEEDPVIDGLHAFIEESGAKPDGVHHEIYLNSPDRTAPEKLKTVIRQPVQL</sequence>
<accession>A0ABT0ZM96</accession>
<dbReference type="Gene3D" id="3.20.80.10">
    <property type="entry name" value="Regulatory factor, effector binding domain"/>
    <property type="match status" value="1"/>
</dbReference>
<reference evidence="2 3" key="1">
    <citation type="submission" date="2022-05" db="EMBL/GenBank/DDBJ databases">
        <title>Streptomyces sp. nov. RY43-2 isolated from soil of a peat swamp forest.</title>
        <authorList>
            <person name="Kanchanasin P."/>
            <person name="Tanasupawat S."/>
            <person name="Phongsopitanun W."/>
        </authorList>
    </citation>
    <scope>NUCLEOTIDE SEQUENCE [LARGE SCALE GENOMIC DNA]</scope>
    <source>
        <strain evidence="2 3">RY43-2</strain>
    </source>
</reference>
<dbReference type="SUPFAM" id="SSF55136">
    <property type="entry name" value="Probable bacterial effector-binding domain"/>
    <property type="match status" value="1"/>
</dbReference>
<evidence type="ECO:0000313" key="3">
    <source>
        <dbReference type="Proteomes" id="UP001523219"/>
    </source>
</evidence>
<evidence type="ECO:0000259" key="1">
    <source>
        <dbReference type="Pfam" id="PF06445"/>
    </source>
</evidence>
<protein>
    <submittedName>
        <fullName evidence="2">GyrI-like domain-containing protein</fullName>
    </submittedName>
</protein>
<evidence type="ECO:0000313" key="2">
    <source>
        <dbReference type="EMBL" id="MCN9244637.1"/>
    </source>
</evidence>
<dbReference type="RefSeq" id="WP_252428445.1">
    <property type="nucleotide sequence ID" value="NZ_JAMWMR010000040.1"/>
</dbReference>
<organism evidence="2 3">
    <name type="scientific">Streptomyces macrolidinus</name>
    <dbReference type="NCBI Taxonomy" id="2952607"/>
    <lineage>
        <taxon>Bacteria</taxon>
        <taxon>Bacillati</taxon>
        <taxon>Actinomycetota</taxon>
        <taxon>Actinomycetes</taxon>
        <taxon>Kitasatosporales</taxon>
        <taxon>Streptomycetaceae</taxon>
        <taxon>Streptomyces</taxon>
    </lineage>
</organism>
<dbReference type="EMBL" id="JAMWMR010000040">
    <property type="protein sequence ID" value="MCN9244637.1"/>
    <property type="molecule type" value="Genomic_DNA"/>
</dbReference>